<comment type="caution">
    <text evidence="5">The sequence shown here is derived from an EMBL/GenBank/DDBJ whole genome shotgun (WGS) entry which is preliminary data.</text>
</comment>
<keyword evidence="1" id="KW-0805">Transcription regulation</keyword>
<evidence type="ECO:0000313" key="6">
    <source>
        <dbReference type="Proteomes" id="UP001597405"/>
    </source>
</evidence>
<feature type="domain" description="HTH luxR-type" evidence="4">
    <location>
        <begin position="222"/>
        <end position="285"/>
    </location>
</feature>
<organism evidence="5 6">
    <name type="scientific">Mesorhizobium newzealandense</name>
    <dbReference type="NCBI Taxonomy" id="1300302"/>
    <lineage>
        <taxon>Bacteria</taxon>
        <taxon>Pseudomonadati</taxon>
        <taxon>Pseudomonadota</taxon>
        <taxon>Alphaproteobacteria</taxon>
        <taxon>Hyphomicrobiales</taxon>
        <taxon>Phyllobacteriaceae</taxon>
        <taxon>Mesorhizobium</taxon>
    </lineage>
</organism>
<evidence type="ECO:0000256" key="3">
    <source>
        <dbReference type="ARBA" id="ARBA00023163"/>
    </source>
</evidence>
<dbReference type="RefSeq" id="WP_379099227.1">
    <property type="nucleotide sequence ID" value="NZ_JBHUGZ010000010.1"/>
</dbReference>
<evidence type="ECO:0000259" key="4">
    <source>
        <dbReference type="PROSITE" id="PS50043"/>
    </source>
</evidence>
<dbReference type="SMART" id="SM00421">
    <property type="entry name" value="HTH_LUXR"/>
    <property type="match status" value="1"/>
</dbReference>
<dbReference type="InterPro" id="IPR016032">
    <property type="entry name" value="Sig_transdc_resp-reg_C-effctor"/>
</dbReference>
<gene>
    <name evidence="5" type="ORF">ACFSOZ_14955</name>
</gene>
<dbReference type="Gene3D" id="1.10.10.10">
    <property type="entry name" value="Winged helix-like DNA-binding domain superfamily/Winged helix DNA-binding domain"/>
    <property type="match status" value="1"/>
</dbReference>
<dbReference type="SUPFAM" id="SSF46894">
    <property type="entry name" value="C-terminal effector domain of the bipartite response regulators"/>
    <property type="match status" value="1"/>
</dbReference>
<dbReference type="CDD" id="cd06170">
    <property type="entry name" value="LuxR_C_like"/>
    <property type="match status" value="1"/>
</dbReference>
<dbReference type="PRINTS" id="PR00038">
    <property type="entry name" value="HTHLUXR"/>
</dbReference>
<protein>
    <submittedName>
        <fullName evidence="5">LuxR C-terminal-related transcriptional regulator</fullName>
    </submittedName>
</protein>
<sequence length="285" mass="30806">MQCACAARAHLRNLANAASMRSTVSMKSAARQPGPHASFDAWNAGLGAAANAIGSRGFPDALAAALRLLAPFQMMNGFLYSPGGRAFDLYNEKIVAARSIIVDRYLAGAFVLDPFYDAVRGDGTERMIVMRELAPDDFLQSEYHRQHYATTEIVDEIGFVLKLESGFAGVLSLSRTGAAPLFAGDELAWLRSAAPVVCALAARHWFQAAGLSLDLKNAAPAARIEHPLLTRRELEIVTLVLKGHSNLSLAAVLSPSPNTVKVHRRQIYSKLAISSQAELFRLFLA</sequence>
<keyword evidence="6" id="KW-1185">Reference proteome</keyword>
<dbReference type="Pfam" id="PF00196">
    <property type="entry name" value="GerE"/>
    <property type="match status" value="1"/>
</dbReference>
<dbReference type="InterPro" id="IPR036388">
    <property type="entry name" value="WH-like_DNA-bd_sf"/>
</dbReference>
<proteinExistence type="predicted"/>
<dbReference type="PANTHER" id="PTHR44688">
    <property type="entry name" value="DNA-BINDING TRANSCRIPTIONAL ACTIVATOR DEVR_DOSR"/>
    <property type="match status" value="1"/>
</dbReference>
<keyword evidence="3" id="KW-0804">Transcription</keyword>
<name>A0ABW4UA59_9HYPH</name>
<dbReference type="PROSITE" id="PS50043">
    <property type="entry name" value="HTH_LUXR_2"/>
    <property type="match status" value="1"/>
</dbReference>
<evidence type="ECO:0000256" key="2">
    <source>
        <dbReference type="ARBA" id="ARBA00023125"/>
    </source>
</evidence>
<accession>A0ABW4UA59</accession>
<dbReference type="PANTHER" id="PTHR44688:SF16">
    <property type="entry name" value="DNA-BINDING TRANSCRIPTIONAL ACTIVATOR DEVR_DOSR"/>
    <property type="match status" value="1"/>
</dbReference>
<keyword evidence="2" id="KW-0238">DNA-binding</keyword>
<reference evidence="6" key="1">
    <citation type="journal article" date="2019" name="Int. J. Syst. Evol. Microbiol.">
        <title>The Global Catalogue of Microorganisms (GCM) 10K type strain sequencing project: providing services to taxonomists for standard genome sequencing and annotation.</title>
        <authorList>
            <consortium name="The Broad Institute Genomics Platform"/>
            <consortium name="The Broad Institute Genome Sequencing Center for Infectious Disease"/>
            <person name="Wu L."/>
            <person name="Ma J."/>
        </authorList>
    </citation>
    <scope>NUCLEOTIDE SEQUENCE [LARGE SCALE GENOMIC DNA]</scope>
    <source>
        <strain evidence="6">CGMCC 1.16225</strain>
    </source>
</reference>
<evidence type="ECO:0000313" key="5">
    <source>
        <dbReference type="EMBL" id="MFD1983956.1"/>
    </source>
</evidence>
<evidence type="ECO:0000256" key="1">
    <source>
        <dbReference type="ARBA" id="ARBA00023015"/>
    </source>
</evidence>
<dbReference type="InterPro" id="IPR000792">
    <property type="entry name" value="Tscrpt_reg_LuxR_C"/>
</dbReference>
<dbReference type="Proteomes" id="UP001597405">
    <property type="component" value="Unassembled WGS sequence"/>
</dbReference>
<dbReference type="EMBL" id="JBHUGZ010000010">
    <property type="protein sequence ID" value="MFD1983956.1"/>
    <property type="molecule type" value="Genomic_DNA"/>
</dbReference>